<protein>
    <submittedName>
        <fullName evidence="2">Uncharacterized protein</fullName>
    </submittedName>
</protein>
<dbReference type="Proteomes" id="UP000248783">
    <property type="component" value="Unassembled WGS sequence"/>
</dbReference>
<keyword evidence="3" id="KW-1185">Reference proteome</keyword>
<evidence type="ECO:0000256" key="1">
    <source>
        <dbReference type="SAM" id="MobiDB-lite"/>
    </source>
</evidence>
<sequence>MSTEGNPASRADASEPDEETRQRVRRLLAASSGRVSQPRPPRHPEGDPRVGGDPSKAPTSLSAAELHPIEGDSSGTSWDDPREL</sequence>
<dbReference type="AlphaFoldDB" id="A0A2W5Y6J7"/>
<feature type="region of interest" description="Disordered" evidence="1">
    <location>
        <begin position="1"/>
        <end position="84"/>
    </location>
</feature>
<evidence type="ECO:0000313" key="2">
    <source>
        <dbReference type="EMBL" id="PZR53844.1"/>
    </source>
</evidence>
<comment type="caution">
    <text evidence="2">The sequence shown here is derived from an EMBL/GenBank/DDBJ whole genome shotgun (WGS) entry which is preliminary data.</text>
</comment>
<reference evidence="2 3" key="1">
    <citation type="submission" date="2018-06" db="EMBL/GenBank/DDBJ databases">
        <title>Whole genome sequencing of a novel hydrocarbon degrading bacterial strain, PW21 isolated from oil contaminated produced water sample.</title>
        <authorList>
            <person name="Nagkirti P."/>
            <person name="Shaikh A."/>
            <person name="Gowdaman V."/>
            <person name="Engineer A.E."/>
            <person name="Dagar S."/>
            <person name="Dhakephalkar P.K."/>
        </authorList>
    </citation>
    <scope>NUCLEOTIDE SEQUENCE [LARGE SCALE GENOMIC DNA]</scope>
    <source>
        <strain evidence="2 3">PW21</strain>
    </source>
</reference>
<proteinExistence type="predicted"/>
<organism evidence="2 3">
    <name type="scientific">Xylanimonas oleitrophica</name>
    <dbReference type="NCBI Taxonomy" id="2607479"/>
    <lineage>
        <taxon>Bacteria</taxon>
        <taxon>Bacillati</taxon>
        <taxon>Actinomycetota</taxon>
        <taxon>Actinomycetes</taxon>
        <taxon>Micrococcales</taxon>
        <taxon>Promicromonosporaceae</taxon>
        <taxon>Xylanimonas</taxon>
    </lineage>
</organism>
<accession>A0A2W5Y6J7</accession>
<evidence type="ECO:0000313" key="3">
    <source>
        <dbReference type="Proteomes" id="UP000248783"/>
    </source>
</evidence>
<dbReference type="EMBL" id="QKWH01000003">
    <property type="protein sequence ID" value="PZR53844.1"/>
    <property type="molecule type" value="Genomic_DNA"/>
</dbReference>
<name>A0A2W5Y6J7_9MICO</name>
<dbReference type="RefSeq" id="WP_111250511.1">
    <property type="nucleotide sequence ID" value="NZ_QKWH01000003.1"/>
</dbReference>
<gene>
    <name evidence="2" type="ORF">DNL40_06955</name>
</gene>